<keyword evidence="3" id="KW-1185">Reference proteome</keyword>
<feature type="compositionally biased region" description="Basic and acidic residues" evidence="1">
    <location>
        <begin position="382"/>
        <end position="392"/>
    </location>
</feature>
<organism evidence="2 3">
    <name type="scientific">Favolaschia claudopus</name>
    <dbReference type="NCBI Taxonomy" id="2862362"/>
    <lineage>
        <taxon>Eukaryota</taxon>
        <taxon>Fungi</taxon>
        <taxon>Dikarya</taxon>
        <taxon>Basidiomycota</taxon>
        <taxon>Agaricomycotina</taxon>
        <taxon>Agaricomycetes</taxon>
        <taxon>Agaricomycetidae</taxon>
        <taxon>Agaricales</taxon>
        <taxon>Marasmiineae</taxon>
        <taxon>Mycenaceae</taxon>
        <taxon>Favolaschia</taxon>
    </lineage>
</organism>
<evidence type="ECO:0000313" key="3">
    <source>
        <dbReference type="Proteomes" id="UP001362999"/>
    </source>
</evidence>
<feature type="compositionally biased region" description="Low complexity" evidence="1">
    <location>
        <begin position="430"/>
        <end position="447"/>
    </location>
</feature>
<feature type="compositionally biased region" description="Pro residues" evidence="1">
    <location>
        <begin position="618"/>
        <end position="639"/>
    </location>
</feature>
<gene>
    <name evidence="2" type="ORF">R3P38DRAFT_3218926</name>
</gene>
<dbReference type="Proteomes" id="UP001362999">
    <property type="component" value="Unassembled WGS sequence"/>
</dbReference>
<feature type="compositionally biased region" description="Pro residues" evidence="1">
    <location>
        <begin position="455"/>
        <end position="481"/>
    </location>
</feature>
<dbReference type="AlphaFoldDB" id="A0AAW0A3J9"/>
<feature type="compositionally biased region" description="Acidic residues" evidence="1">
    <location>
        <begin position="350"/>
        <end position="371"/>
    </location>
</feature>
<feature type="compositionally biased region" description="Polar residues" evidence="1">
    <location>
        <begin position="393"/>
        <end position="411"/>
    </location>
</feature>
<protein>
    <submittedName>
        <fullName evidence="2">Uncharacterized protein</fullName>
    </submittedName>
</protein>
<feature type="compositionally biased region" description="Pro residues" evidence="1">
    <location>
        <begin position="660"/>
        <end position="684"/>
    </location>
</feature>
<name>A0AAW0A3J9_9AGAR</name>
<comment type="caution">
    <text evidence="2">The sequence shown here is derived from an EMBL/GenBank/DDBJ whole genome shotgun (WGS) entry which is preliminary data.</text>
</comment>
<feature type="region of interest" description="Disordered" evidence="1">
    <location>
        <begin position="552"/>
        <end position="699"/>
    </location>
</feature>
<feature type="region of interest" description="Disordered" evidence="1">
    <location>
        <begin position="339"/>
        <end position="512"/>
    </location>
</feature>
<reference evidence="2 3" key="1">
    <citation type="journal article" date="2024" name="J Genomics">
        <title>Draft genome sequencing and assembly of Favolaschia claudopus CIRM-BRFM 2984 isolated from oak limbs.</title>
        <authorList>
            <person name="Navarro D."/>
            <person name="Drula E."/>
            <person name="Chaduli D."/>
            <person name="Cazenave R."/>
            <person name="Ahrendt S."/>
            <person name="Wang J."/>
            <person name="Lipzen A."/>
            <person name="Daum C."/>
            <person name="Barry K."/>
            <person name="Grigoriev I.V."/>
            <person name="Favel A."/>
            <person name="Rosso M.N."/>
            <person name="Martin F."/>
        </authorList>
    </citation>
    <scope>NUCLEOTIDE SEQUENCE [LARGE SCALE GENOMIC DNA]</scope>
    <source>
        <strain evidence="2 3">CIRM-BRFM 2984</strain>
    </source>
</reference>
<accession>A0AAW0A3J9</accession>
<sequence>MAKIPKAKKRQRAKLILKPHIDGYQAAMDKGWRYERKYWKKVCREFHARIDWRTQDHEEPVVREWDESNTIEEETLSPELEVQRATRVDGLNRRIRRWFVYRVRKLCKHQRSSGLDPLKDPYAILLAKLSGLTSPPKARQAYQQFMREAYTDKIAPAVAREWQVELANRHESGQIGEEDVKEPKAGFRAAVARKLFASLSTAEREGYASRAKAEAATAKSEYVQALKDPFSKAPEARQRCINGLSEFVAPILRGINGATGLHATLVVGGPIPEFGGELRTIHLSYGQNRTAAADHWPQWDKNRFSENVSQFMIEYLKTAYTSEDCARSALGQTVDLDSAQYTIDGRTPESDSDSDSDDSESDSDSDDETDDDRPQKKKRKVTGKEDRARRTQSENTDPSSSTVIPVESQTKATKRPRPRPLTDTNVNKTASASAADSSPPSDVSPPAQSHDDGPPSQPVSEAPPAPAPSPSLPPSAPPPSSPFGGAASPEHIDDITVDEGAAPTSTLPGNGWFLSEKERLENLERNRLIFQQLKDQFAAKTGAWALAGCPRRTKPAEPLRRSSRHVPTAGGEGMEVDGTGMGLGAASGSHGKSYAGDLANRGAGGSGGESEPGTSPSQPAPPPSQTAPPPSQTAPPPSQTAPSSETAPPPSQTAPSSETAPPPSPTAPPPETAAPPSQGVPPPSQAAKRAMGPVTVVPDTSHTSDMHAYVACPARAPKWFVDAHALMTAEDLDCHYRAVVAAWTRMEEVSRFERGPTNLPHKLRPQQVSTWITRNRRDAPPPVQNPAEYAAIWQAWWDSLQPSWRVRDEDGQWSTTSGYGQGGREWGPLYHWGVNGVLSIVASLYCWGQAVREDHDMRVVWEAAVCDVVWILEGMATYYEMFKGKF</sequence>
<evidence type="ECO:0000313" key="2">
    <source>
        <dbReference type="EMBL" id="KAK7000640.1"/>
    </source>
</evidence>
<dbReference type="EMBL" id="JAWWNJ010000088">
    <property type="protein sequence ID" value="KAK7000640.1"/>
    <property type="molecule type" value="Genomic_DNA"/>
</dbReference>
<evidence type="ECO:0000256" key="1">
    <source>
        <dbReference type="SAM" id="MobiDB-lite"/>
    </source>
</evidence>
<proteinExistence type="predicted"/>